<protein>
    <submittedName>
        <fullName evidence="1">Protein in cluster with ribosomal protein L32p, Bacteroidetes/Chlorobi subfamily</fullName>
    </submittedName>
</protein>
<dbReference type="OrthoDB" id="1524821at2"/>
<dbReference type="Proteomes" id="UP000013909">
    <property type="component" value="Unassembled WGS sequence"/>
</dbReference>
<comment type="caution">
    <text evidence="1">The sequence shown here is derived from an EMBL/GenBank/DDBJ whole genome shotgun (WGS) entry which is preliminary data.</text>
</comment>
<dbReference type="Pfam" id="PF02620">
    <property type="entry name" value="YceD"/>
    <property type="match status" value="1"/>
</dbReference>
<sequence length="177" mass="20675">MKFLRNFDIDIIRLKDGEHTFPFEVNSDFFGHFPVNDLVSEGNLKVSVTLKKQGGVIEAWFEIQGQVKLTCDRSLEEYLHDLKTRERILYKYGPEEGELNEEVYLITNETAQINVAQFIYEFILLAIPPKKLHPKFGDEEEDSDEGVLVYSSITEESEKEFEPETNPLWEKLKKLKK</sequence>
<organism evidence="1 2">
    <name type="scientific">Lunatimonas lonarensis</name>
    <dbReference type="NCBI Taxonomy" id="1232681"/>
    <lineage>
        <taxon>Bacteria</taxon>
        <taxon>Pseudomonadati</taxon>
        <taxon>Bacteroidota</taxon>
        <taxon>Cytophagia</taxon>
        <taxon>Cytophagales</taxon>
        <taxon>Cyclobacteriaceae</taxon>
    </lineage>
</organism>
<dbReference type="InterPro" id="IPR003772">
    <property type="entry name" value="YceD"/>
</dbReference>
<reference evidence="1 2" key="1">
    <citation type="submission" date="2013-02" db="EMBL/GenBank/DDBJ databases">
        <title>A novel strain isolated from Lonar lake, Maharashtra, India.</title>
        <authorList>
            <person name="Singh A."/>
        </authorList>
    </citation>
    <scope>NUCLEOTIDE SEQUENCE [LARGE SCALE GENOMIC DNA]</scope>
    <source>
        <strain evidence="1 2">AK24</strain>
    </source>
</reference>
<dbReference type="AlphaFoldDB" id="R7ZT13"/>
<keyword evidence="2" id="KW-1185">Reference proteome</keyword>
<dbReference type="EMBL" id="AQHR01000065">
    <property type="protein sequence ID" value="EON77173.1"/>
    <property type="molecule type" value="Genomic_DNA"/>
</dbReference>
<accession>R7ZT13</accession>
<dbReference type="RefSeq" id="WP_010854520.1">
    <property type="nucleotide sequence ID" value="NZ_AQHR01000065.1"/>
</dbReference>
<dbReference type="STRING" id="1232681.ADIS_2383"/>
<dbReference type="GO" id="GO:0005840">
    <property type="term" value="C:ribosome"/>
    <property type="evidence" value="ECO:0007669"/>
    <property type="project" value="UniProtKB-KW"/>
</dbReference>
<keyword evidence="1" id="KW-0687">Ribonucleoprotein</keyword>
<gene>
    <name evidence="1" type="ORF">ADIS_2383</name>
</gene>
<keyword evidence="1" id="KW-0689">Ribosomal protein</keyword>
<evidence type="ECO:0000313" key="2">
    <source>
        <dbReference type="Proteomes" id="UP000013909"/>
    </source>
</evidence>
<proteinExistence type="predicted"/>
<evidence type="ECO:0000313" key="1">
    <source>
        <dbReference type="EMBL" id="EON77173.1"/>
    </source>
</evidence>
<name>R7ZT13_9BACT</name>